<keyword evidence="3" id="KW-1185">Reference proteome</keyword>
<dbReference type="Gene3D" id="3.10.10.10">
    <property type="entry name" value="HIV Type 1 Reverse Transcriptase, subunit A, domain 1"/>
    <property type="match status" value="1"/>
</dbReference>
<name>A0AAQ3SHP8_PASNO</name>
<dbReference type="AlphaFoldDB" id="A0AAQ3SHP8"/>
<dbReference type="InterPro" id="IPR043128">
    <property type="entry name" value="Rev_trsase/Diguanyl_cyclase"/>
</dbReference>
<dbReference type="Proteomes" id="UP001341281">
    <property type="component" value="Chromosome 01"/>
</dbReference>
<dbReference type="Pfam" id="PF00078">
    <property type="entry name" value="RVT_1"/>
    <property type="match status" value="1"/>
</dbReference>
<sequence length="252" mass="28886">MILVADWLEDHSPAWIHWKQKLVRLPHKGKRIQLKGIRDPPTQCKSISPRKVKGLIRRKAIVHGSQVHRSSPSTEILSVQVTEPSVKLTFTRADVPAPVHELLQYDFFKEPETLPPMRADDHQITLLPGAQPVNVRPYKYSPQQKNEIQKKILTMLKTRVIAHSTSPFASPVLLVKKKNGTWIFCIDYRQLNAITLKKKHPMPVINDLLDELSGASWFTKLDFRSGYHQIQMAAGDEFKTAFKTHHGLMRSK</sequence>
<evidence type="ECO:0000313" key="2">
    <source>
        <dbReference type="EMBL" id="WVZ53521.1"/>
    </source>
</evidence>
<dbReference type="InterPro" id="IPR000477">
    <property type="entry name" value="RT_dom"/>
</dbReference>
<dbReference type="Gene3D" id="3.30.70.270">
    <property type="match status" value="1"/>
</dbReference>
<dbReference type="InterPro" id="IPR043502">
    <property type="entry name" value="DNA/RNA_pol_sf"/>
</dbReference>
<dbReference type="InterPro" id="IPR053134">
    <property type="entry name" value="RNA-dir_DNA_polymerase"/>
</dbReference>
<dbReference type="SUPFAM" id="SSF56672">
    <property type="entry name" value="DNA/RNA polymerases"/>
    <property type="match status" value="1"/>
</dbReference>
<dbReference type="PANTHER" id="PTHR24559">
    <property type="entry name" value="TRANSPOSON TY3-I GAG-POL POLYPROTEIN"/>
    <property type="match status" value="1"/>
</dbReference>
<dbReference type="CDD" id="cd01647">
    <property type="entry name" value="RT_LTR"/>
    <property type="match status" value="1"/>
</dbReference>
<protein>
    <recommendedName>
        <fullName evidence="1">Reverse transcriptase domain-containing protein</fullName>
    </recommendedName>
</protein>
<feature type="domain" description="Reverse transcriptase" evidence="1">
    <location>
        <begin position="175"/>
        <end position="245"/>
    </location>
</feature>
<organism evidence="2 3">
    <name type="scientific">Paspalum notatum var. saurae</name>
    <dbReference type="NCBI Taxonomy" id="547442"/>
    <lineage>
        <taxon>Eukaryota</taxon>
        <taxon>Viridiplantae</taxon>
        <taxon>Streptophyta</taxon>
        <taxon>Embryophyta</taxon>
        <taxon>Tracheophyta</taxon>
        <taxon>Spermatophyta</taxon>
        <taxon>Magnoliopsida</taxon>
        <taxon>Liliopsida</taxon>
        <taxon>Poales</taxon>
        <taxon>Poaceae</taxon>
        <taxon>PACMAD clade</taxon>
        <taxon>Panicoideae</taxon>
        <taxon>Andropogonodae</taxon>
        <taxon>Paspaleae</taxon>
        <taxon>Paspalinae</taxon>
        <taxon>Paspalum</taxon>
    </lineage>
</organism>
<evidence type="ECO:0000259" key="1">
    <source>
        <dbReference type="Pfam" id="PF00078"/>
    </source>
</evidence>
<dbReference type="PANTHER" id="PTHR24559:SF452">
    <property type="entry name" value="INTEGRASE CATALYTIC DOMAIN-CONTAINING PROTEIN"/>
    <property type="match status" value="1"/>
</dbReference>
<gene>
    <name evidence="2" type="ORF">U9M48_004449</name>
</gene>
<dbReference type="EMBL" id="CP144745">
    <property type="protein sequence ID" value="WVZ53521.1"/>
    <property type="molecule type" value="Genomic_DNA"/>
</dbReference>
<proteinExistence type="predicted"/>
<evidence type="ECO:0000313" key="3">
    <source>
        <dbReference type="Proteomes" id="UP001341281"/>
    </source>
</evidence>
<reference evidence="2 3" key="1">
    <citation type="submission" date="2024-02" db="EMBL/GenBank/DDBJ databases">
        <title>High-quality chromosome-scale genome assembly of Pensacola bahiagrass (Paspalum notatum Flugge var. saurae).</title>
        <authorList>
            <person name="Vega J.M."/>
            <person name="Podio M."/>
            <person name="Orjuela J."/>
            <person name="Siena L.A."/>
            <person name="Pessino S.C."/>
            <person name="Combes M.C."/>
            <person name="Mariac C."/>
            <person name="Albertini E."/>
            <person name="Pupilli F."/>
            <person name="Ortiz J.P.A."/>
            <person name="Leblanc O."/>
        </authorList>
    </citation>
    <scope>NUCLEOTIDE SEQUENCE [LARGE SCALE GENOMIC DNA]</scope>
    <source>
        <strain evidence="2">R1</strain>
        <tissue evidence="2">Leaf</tissue>
    </source>
</reference>
<accession>A0AAQ3SHP8</accession>